<feature type="transmembrane region" description="Helical" evidence="6">
    <location>
        <begin position="308"/>
        <end position="331"/>
    </location>
</feature>
<feature type="compositionally biased region" description="Acidic residues" evidence="5">
    <location>
        <begin position="69"/>
        <end position="85"/>
    </location>
</feature>
<feature type="transmembrane region" description="Helical" evidence="6">
    <location>
        <begin position="99"/>
        <end position="132"/>
    </location>
</feature>
<feature type="transmembrane region" description="Helical" evidence="6">
    <location>
        <begin position="438"/>
        <end position="457"/>
    </location>
</feature>
<evidence type="ECO:0000256" key="3">
    <source>
        <dbReference type="ARBA" id="ARBA00022989"/>
    </source>
</evidence>
<dbReference type="AlphaFoldDB" id="A0A3D8SLB8"/>
<keyword evidence="4 6" id="KW-0472">Membrane</keyword>
<dbReference type="PANTHER" id="PTHR23501">
    <property type="entry name" value="MAJOR FACILITATOR SUPERFAMILY"/>
    <property type="match status" value="1"/>
</dbReference>
<dbReference type="EMBL" id="PVWQ01000003">
    <property type="protein sequence ID" value="RDW87103.1"/>
    <property type="molecule type" value="Genomic_DNA"/>
</dbReference>
<accession>A0A3D8SLB8</accession>
<feature type="transmembrane region" description="Helical" evidence="6">
    <location>
        <begin position="497"/>
        <end position="523"/>
    </location>
</feature>
<dbReference type="PROSITE" id="PS50850">
    <property type="entry name" value="MFS"/>
    <property type="match status" value="1"/>
</dbReference>
<gene>
    <name evidence="8" type="ORF">DSM5745_03745</name>
</gene>
<dbReference type="GO" id="GO:0005886">
    <property type="term" value="C:plasma membrane"/>
    <property type="evidence" value="ECO:0007669"/>
    <property type="project" value="TreeGrafter"/>
</dbReference>
<proteinExistence type="predicted"/>
<dbReference type="FunFam" id="1.20.1250.20:FF:000504">
    <property type="entry name" value="Similar to MFS multidrug transporter"/>
    <property type="match status" value="1"/>
</dbReference>
<dbReference type="RefSeq" id="XP_026606627.1">
    <property type="nucleotide sequence ID" value="XM_026745761.1"/>
</dbReference>
<name>A0A3D8SLB8_9EURO</name>
<keyword evidence="2 6" id="KW-0812">Transmembrane</keyword>
<feature type="domain" description="Major facilitator superfamily (MFS) profile" evidence="7">
    <location>
        <begin position="103"/>
        <end position="606"/>
    </location>
</feature>
<feature type="transmembrane region" description="Helical" evidence="6">
    <location>
        <begin position="582"/>
        <end position="601"/>
    </location>
</feature>
<dbReference type="Gene3D" id="1.20.1250.20">
    <property type="entry name" value="MFS general substrate transporter like domains"/>
    <property type="match status" value="1"/>
</dbReference>
<dbReference type="SUPFAM" id="SSF103473">
    <property type="entry name" value="MFS general substrate transporter"/>
    <property type="match status" value="1"/>
</dbReference>
<comment type="subcellular location">
    <subcellularLocation>
        <location evidence="1">Membrane</location>
        <topology evidence="1">Multi-pass membrane protein</topology>
    </subcellularLocation>
</comment>
<keyword evidence="9" id="KW-1185">Reference proteome</keyword>
<evidence type="ECO:0000313" key="8">
    <source>
        <dbReference type="EMBL" id="RDW87103.1"/>
    </source>
</evidence>
<dbReference type="OrthoDB" id="2351791at2759"/>
<reference evidence="8 9" key="1">
    <citation type="journal article" date="2018" name="IMA Fungus">
        <title>IMA Genome-F 9: Draft genome sequence of Annulohypoxylon stygium, Aspergillus mulundensis, Berkeleyomyces basicola (syn. Thielaviopsis basicola), Ceratocystis smalleyi, two Cercospora beticola strains, Coleophoma cylindrospora, Fusarium fracticaudum, Phialophora cf. hyalina, and Morchella septimelata.</title>
        <authorList>
            <person name="Wingfield B.D."/>
            <person name="Bills G.F."/>
            <person name="Dong Y."/>
            <person name="Huang W."/>
            <person name="Nel W.J."/>
            <person name="Swalarsk-Parry B.S."/>
            <person name="Vaghefi N."/>
            <person name="Wilken P.M."/>
            <person name="An Z."/>
            <person name="de Beer Z.W."/>
            <person name="De Vos L."/>
            <person name="Chen L."/>
            <person name="Duong T.A."/>
            <person name="Gao Y."/>
            <person name="Hammerbacher A."/>
            <person name="Kikkert J.R."/>
            <person name="Li Y."/>
            <person name="Li H."/>
            <person name="Li K."/>
            <person name="Li Q."/>
            <person name="Liu X."/>
            <person name="Ma X."/>
            <person name="Naidoo K."/>
            <person name="Pethybridge S.J."/>
            <person name="Sun J."/>
            <person name="Steenkamp E.T."/>
            <person name="van der Nest M.A."/>
            <person name="van Wyk S."/>
            <person name="Wingfield M.J."/>
            <person name="Xiong C."/>
            <person name="Yue Q."/>
            <person name="Zhang X."/>
        </authorList>
    </citation>
    <scope>NUCLEOTIDE SEQUENCE [LARGE SCALE GENOMIC DNA]</scope>
    <source>
        <strain evidence="8 9">DSM 5745</strain>
    </source>
</reference>
<feature type="transmembrane region" description="Helical" evidence="6">
    <location>
        <begin position="412"/>
        <end position="431"/>
    </location>
</feature>
<feature type="region of interest" description="Disordered" evidence="5">
    <location>
        <begin position="57"/>
        <end position="85"/>
    </location>
</feature>
<evidence type="ECO:0000256" key="4">
    <source>
        <dbReference type="ARBA" id="ARBA00023136"/>
    </source>
</evidence>
<dbReference type="Pfam" id="PF07690">
    <property type="entry name" value="MFS_1"/>
    <property type="match status" value="1"/>
</dbReference>
<dbReference type="Gene3D" id="1.20.1720.10">
    <property type="entry name" value="Multidrug resistance protein D"/>
    <property type="match status" value="1"/>
</dbReference>
<dbReference type="PRINTS" id="PR01036">
    <property type="entry name" value="TCRTETB"/>
</dbReference>
<feature type="transmembrane region" description="Helical" evidence="6">
    <location>
        <begin position="367"/>
        <end position="392"/>
    </location>
</feature>
<evidence type="ECO:0000256" key="5">
    <source>
        <dbReference type="SAM" id="MobiDB-lite"/>
    </source>
</evidence>
<sequence length="619" mass="66640">MADTSIAAIAEAPALSTREAFITALRKTERQPHAHGHAPSLETHPSVVNSQGIEEANAKPTVPVPAQAQDEDKDVETQSTDEEPAPDYASFRLTVTGRLIFCALAVLTLMVSLDGTSISVALPVCSLIPIAYKHRESGLLTDMVRVGNGIDPPRHGNAGLLERDLVPAVLDGLPADNCNAERYLWPTTGDPSLPGLAAGFTQILVGRCIQGVGGGGIAVLAEVVVTDLVPLRLRGNYYGVLSAMYSLGSVLGPILGGGFSENVTWKWIFYINFPFIGLSTLLILLFFRLEQPPGTLAQKLKRVDYIGTTLFVSSLSSFLIPLTWGGVMYPWSSWRTLVPLVLGTGGLLLFTAYSIKATNPMIPHSVFTNRSAVIAFITSSLQGLILWGALYYLPLYYQAVREFGPILTGVALFPQTFTVAPSAIICGVLVTMTGRYRWGLWVGWALSIVGLALLTLLDQHTSTVAWIFLNIPSGLGLGFLTAAIVCTVQASATNRNLTVAVAMVVFFRAFGQAVGIAVGGVIFQNRMRLELRKYPEWADMAEAYSRDAAALVTVIQGMQPVGEEGEVGKENLKRAYSDSLRIIWAFLAGVAGVGLVLSLWVKKYDLNRALTTGQAVKEK</sequence>
<evidence type="ECO:0000256" key="6">
    <source>
        <dbReference type="SAM" id="Phobius"/>
    </source>
</evidence>
<evidence type="ECO:0000256" key="1">
    <source>
        <dbReference type="ARBA" id="ARBA00004141"/>
    </source>
</evidence>
<feature type="transmembrane region" description="Helical" evidence="6">
    <location>
        <begin position="267"/>
        <end position="287"/>
    </location>
</feature>
<dbReference type="GeneID" id="38114115"/>
<dbReference type="InterPro" id="IPR036259">
    <property type="entry name" value="MFS_trans_sf"/>
</dbReference>
<evidence type="ECO:0000313" key="9">
    <source>
        <dbReference type="Proteomes" id="UP000256690"/>
    </source>
</evidence>
<dbReference type="InterPro" id="IPR020846">
    <property type="entry name" value="MFS_dom"/>
</dbReference>
<evidence type="ECO:0000259" key="7">
    <source>
        <dbReference type="PROSITE" id="PS50850"/>
    </source>
</evidence>
<feature type="transmembrane region" description="Helical" evidence="6">
    <location>
        <begin position="237"/>
        <end position="255"/>
    </location>
</feature>
<evidence type="ECO:0000256" key="2">
    <source>
        <dbReference type="ARBA" id="ARBA00022692"/>
    </source>
</evidence>
<feature type="transmembrane region" description="Helical" evidence="6">
    <location>
        <begin position="463"/>
        <end position="485"/>
    </location>
</feature>
<protein>
    <recommendedName>
        <fullName evidence="7">Major facilitator superfamily (MFS) profile domain-containing protein</fullName>
    </recommendedName>
</protein>
<dbReference type="GO" id="GO:0022857">
    <property type="term" value="F:transmembrane transporter activity"/>
    <property type="evidence" value="ECO:0007669"/>
    <property type="project" value="InterPro"/>
</dbReference>
<dbReference type="Proteomes" id="UP000256690">
    <property type="component" value="Unassembled WGS sequence"/>
</dbReference>
<keyword evidence="3 6" id="KW-1133">Transmembrane helix</keyword>
<dbReference type="InterPro" id="IPR011701">
    <property type="entry name" value="MFS"/>
</dbReference>
<dbReference type="PANTHER" id="PTHR23501:SF59">
    <property type="entry name" value="MAJOR FACILITATOR SUPERFAMILY (MFS) PROFILE DOMAIN-CONTAINING PROTEIN-RELATED"/>
    <property type="match status" value="1"/>
</dbReference>
<feature type="transmembrane region" description="Helical" evidence="6">
    <location>
        <begin position="204"/>
        <end position="225"/>
    </location>
</feature>
<comment type="caution">
    <text evidence="8">The sequence shown here is derived from an EMBL/GenBank/DDBJ whole genome shotgun (WGS) entry which is preliminary data.</text>
</comment>
<organism evidence="8 9">
    <name type="scientific">Aspergillus mulundensis</name>
    <dbReference type="NCBI Taxonomy" id="1810919"/>
    <lineage>
        <taxon>Eukaryota</taxon>
        <taxon>Fungi</taxon>
        <taxon>Dikarya</taxon>
        <taxon>Ascomycota</taxon>
        <taxon>Pezizomycotina</taxon>
        <taxon>Eurotiomycetes</taxon>
        <taxon>Eurotiomycetidae</taxon>
        <taxon>Eurotiales</taxon>
        <taxon>Aspergillaceae</taxon>
        <taxon>Aspergillus</taxon>
        <taxon>Aspergillus subgen. Nidulantes</taxon>
    </lineage>
</organism>
<feature type="transmembrane region" description="Helical" evidence="6">
    <location>
        <begin position="337"/>
        <end position="355"/>
    </location>
</feature>